<keyword evidence="2" id="KW-1185">Reference proteome</keyword>
<accession>A0ABU6RJ79</accession>
<sequence>MVPLSSVYVSIARTEQRKHSTVAYYSRTQPQGANLLPGLATTAPTGTASLCVLPSGSSSSFSVSRHS</sequence>
<comment type="caution">
    <text evidence="1">The sequence shown here is derived from an EMBL/GenBank/DDBJ whole genome shotgun (WGS) entry which is preliminary data.</text>
</comment>
<proteinExistence type="predicted"/>
<evidence type="ECO:0000313" key="1">
    <source>
        <dbReference type="EMBL" id="MED6123999.1"/>
    </source>
</evidence>
<protein>
    <submittedName>
        <fullName evidence="1">Uncharacterized protein</fullName>
    </submittedName>
</protein>
<gene>
    <name evidence="1" type="ORF">PIB30_054842</name>
</gene>
<name>A0ABU6RJ79_9FABA</name>
<dbReference type="Proteomes" id="UP001341840">
    <property type="component" value="Unassembled WGS sequence"/>
</dbReference>
<dbReference type="EMBL" id="JASCZI010030630">
    <property type="protein sequence ID" value="MED6123999.1"/>
    <property type="molecule type" value="Genomic_DNA"/>
</dbReference>
<evidence type="ECO:0000313" key="2">
    <source>
        <dbReference type="Proteomes" id="UP001341840"/>
    </source>
</evidence>
<reference evidence="1 2" key="1">
    <citation type="journal article" date="2023" name="Plants (Basel)">
        <title>Bridging the Gap: Combining Genomics and Transcriptomics Approaches to Understand Stylosanthes scabra, an Orphan Legume from the Brazilian Caatinga.</title>
        <authorList>
            <person name="Ferreira-Neto J.R.C."/>
            <person name="da Silva M.D."/>
            <person name="Binneck E."/>
            <person name="de Melo N.F."/>
            <person name="da Silva R.H."/>
            <person name="de Melo A.L.T.M."/>
            <person name="Pandolfi V."/>
            <person name="Bustamante F.O."/>
            <person name="Brasileiro-Vidal A.C."/>
            <person name="Benko-Iseppon A.M."/>
        </authorList>
    </citation>
    <scope>NUCLEOTIDE SEQUENCE [LARGE SCALE GENOMIC DNA]</scope>
    <source>
        <tissue evidence="1">Leaves</tissue>
    </source>
</reference>
<feature type="non-terminal residue" evidence="1">
    <location>
        <position position="67"/>
    </location>
</feature>
<organism evidence="1 2">
    <name type="scientific">Stylosanthes scabra</name>
    <dbReference type="NCBI Taxonomy" id="79078"/>
    <lineage>
        <taxon>Eukaryota</taxon>
        <taxon>Viridiplantae</taxon>
        <taxon>Streptophyta</taxon>
        <taxon>Embryophyta</taxon>
        <taxon>Tracheophyta</taxon>
        <taxon>Spermatophyta</taxon>
        <taxon>Magnoliopsida</taxon>
        <taxon>eudicotyledons</taxon>
        <taxon>Gunneridae</taxon>
        <taxon>Pentapetalae</taxon>
        <taxon>rosids</taxon>
        <taxon>fabids</taxon>
        <taxon>Fabales</taxon>
        <taxon>Fabaceae</taxon>
        <taxon>Papilionoideae</taxon>
        <taxon>50 kb inversion clade</taxon>
        <taxon>dalbergioids sensu lato</taxon>
        <taxon>Dalbergieae</taxon>
        <taxon>Pterocarpus clade</taxon>
        <taxon>Stylosanthes</taxon>
    </lineage>
</organism>